<evidence type="ECO:0000313" key="3">
    <source>
        <dbReference type="WBParaSite" id="Csp11.Scaffold630.g19190.t1"/>
    </source>
</evidence>
<proteinExistence type="predicted"/>
<reference evidence="3" key="1">
    <citation type="submission" date="2016-11" db="UniProtKB">
        <authorList>
            <consortium name="WormBaseParasite"/>
        </authorList>
    </citation>
    <scope>IDENTIFICATION</scope>
</reference>
<evidence type="ECO:0000313" key="2">
    <source>
        <dbReference type="Proteomes" id="UP000095282"/>
    </source>
</evidence>
<dbReference type="Proteomes" id="UP000095282">
    <property type="component" value="Unplaced"/>
</dbReference>
<sequence length="449" mass="52085">MEFRLLRLPYLAIKEVLMSMSLREQFLISITSKTSKSLVKSIKQKTQLAVAQNGKMCLKTKKETVCVQSQEHELSFVEYPPGRLIIWKKPLNSCMEHLVEVFRSKVHVSLASKENLKFLEELPVNIHSVKVTTVHLQETLDSLRNIPVVELTCQKPSNNSFESSYHFDSIIIKFLFSILSKLSKWLVKSIKQETHVSLPIIGFIEFSNQNELIHVQSQDHDLSIYFWNDLPENLVFWNKPHNVCIQHLVDVFKSKVHVETFESDYRKNLEFLEELHVNIHSVNGSTEYLQETLDAFNRIKRVELLHTKTSSEEIFQLKDSYHFDFIKITNCDNALDSANRRSLLLSLINCKKVIIQNVIYRIQDLVDFLGRWICGSKVEHMQIHFDRDDFNAIIFEKLGQVNQVTSAVVGGEKISSPCFLIKQQGTGREAIVYTNDYVVILTTDFKIFM</sequence>
<protein>
    <submittedName>
        <fullName evidence="3">F-box domain-containing protein</fullName>
    </submittedName>
</protein>
<dbReference type="WBParaSite" id="Csp11.Scaffold630.g19190.t1">
    <property type="protein sequence ID" value="Csp11.Scaffold630.g19190.t1"/>
    <property type="gene ID" value="Csp11.Scaffold630.g19190"/>
</dbReference>
<dbReference type="InterPro" id="IPR001810">
    <property type="entry name" value="F-box_dom"/>
</dbReference>
<dbReference type="AlphaFoldDB" id="A0A1I7UTH3"/>
<name>A0A1I7UTH3_9PELO</name>
<dbReference type="PROSITE" id="PS50181">
    <property type="entry name" value="FBOX"/>
    <property type="match status" value="1"/>
</dbReference>
<organism evidence="2 3">
    <name type="scientific">Caenorhabditis tropicalis</name>
    <dbReference type="NCBI Taxonomy" id="1561998"/>
    <lineage>
        <taxon>Eukaryota</taxon>
        <taxon>Metazoa</taxon>
        <taxon>Ecdysozoa</taxon>
        <taxon>Nematoda</taxon>
        <taxon>Chromadorea</taxon>
        <taxon>Rhabditida</taxon>
        <taxon>Rhabditina</taxon>
        <taxon>Rhabditomorpha</taxon>
        <taxon>Rhabditoidea</taxon>
        <taxon>Rhabditidae</taxon>
        <taxon>Peloderinae</taxon>
        <taxon>Caenorhabditis</taxon>
    </lineage>
</organism>
<feature type="domain" description="F-box" evidence="1">
    <location>
        <begin position="2"/>
        <end position="48"/>
    </location>
</feature>
<accession>A0A1I7UTH3</accession>
<keyword evidence="2" id="KW-1185">Reference proteome</keyword>
<dbReference type="Pfam" id="PF00646">
    <property type="entry name" value="F-box"/>
    <property type="match status" value="1"/>
</dbReference>
<dbReference type="InterPro" id="IPR053222">
    <property type="entry name" value="Zygotic_Embryogenesis-Asso"/>
</dbReference>
<dbReference type="PANTHER" id="PTHR22899">
    <property type="entry name" value="CYCLIN-RELATED F-BOX FAMILY"/>
    <property type="match status" value="1"/>
</dbReference>
<dbReference type="PANTHER" id="PTHR22899:SF0">
    <property type="entry name" value="F-BOX ASSOCIATED DOMAIN-CONTAINING PROTEIN-RELATED"/>
    <property type="match status" value="1"/>
</dbReference>
<evidence type="ECO:0000259" key="1">
    <source>
        <dbReference type="PROSITE" id="PS50181"/>
    </source>
</evidence>